<dbReference type="AlphaFoldDB" id="A0A5P1REL3"/>
<gene>
    <name evidence="5" type="ORF">F0U83_13815</name>
</gene>
<protein>
    <submittedName>
        <fullName evidence="5">Amino acid ABC transporter substrate-binding protein</fullName>
    </submittedName>
</protein>
<evidence type="ECO:0000313" key="5">
    <source>
        <dbReference type="EMBL" id="QEQ97711.1"/>
    </source>
</evidence>
<evidence type="ECO:0000313" key="6">
    <source>
        <dbReference type="Proteomes" id="UP000324760"/>
    </source>
</evidence>
<keyword evidence="6" id="KW-1185">Reference proteome</keyword>
<accession>A0A5P1REL3</accession>
<dbReference type="SUPFAM" id="SSF53850">
    <property type="entry name" value="Periplasmic binding protein-like II"/>
    <property type="match status" value="1"/>
</dbReference>
<dbReference type="Pfam" id="PF00497">
    <property type="entry name" value="SBP_bac_3"/>
    <property type="match status" value="1"/>
</dbReference>
<dbReference type="RefSeq" id="WP_138987826.1">
    <property type="nucleotide sequence ID" value="NZ_CP043869.1"/>
</dbReference>
<evidence type="ECO:0000256" key="2">
    <source>
        <dbReference type="ARBA" id="ARBA00022729"/>
    </source>
</evidence>
<feature type="chain" id="PRO_5024887544" evidence="3">
    <location>
        <begin position="23"/>
        <end position="252"/>
    </location>
</feature>
<organism evidence="5 6">
    <name type="scientific">Neptunomonas concharum</name>
    <dbReference type="NCBI Taxonomy" id="1031538"/>
    <lineage>
        <taxon>Bacteria</taxon>
        <taxon>Pseudomonadati</taxon>
        <taxon>Pseudomonadota</taxon>
        <taxon>Gammaproteobacteria</taxon>
        <taxon>Oceanospirillales</taxon>
        <taxon>Oceanospirillaceae</taxon>
        <taxon>Neptunomonas</taxon>
    </lineage>
</organism>
<reference evidence="5 6" key="1">
    <citation type="journal article" date="2019" name="Biochem. Eng. J.">
        <title>Metabolic engineering of the marine bacteria Neptunomonas concharum for the production of acetoin and meso-2,3-butanediol from acetate.</title>
        <authorList>
            <person name="Li W."/>
            <person name="Pu N."/>
            <person name="Liu C.-X."/>
            <person name="Yuan Q.-P."/>
            <person name="Li Z.-J."/>
        </authorList>
    </citation>
    <scope>NUCLEOTIDE SEQUENCE [LARGE SCALE GENOMIC DNA]</scope>
    <source>
        <strain evidence="5 6">JCM17730</strain>
    </source>
</reference>
<name>A0A5P1REL3_9GAMM</name>
<sequence>MRFFFHTALCVLGAALSLNVAATQCTSLRVAGASQWFPFAYHDPLVPNIPQGIAFDVVRLIASDINIPIQYIDDLPWRRIEQAMLDGSVDLLAGNYANSEREKAWLLTQPFSEDDVRVFVKPESSIRFDKLKDLENYAGLIPSGVSFGREFDDYKHKLNITEVELHEQMVSMLVSQRADYIVLPRFSGLKRVNLLGYQGKVIPLDTPVSKNNVHLSMSRESPCKALLSQINERILENRKNGNISAIEAKYAQ</sequence>
<dbReference type="PANTHER" id="PTHR35936">
    <property type="entry name" value="MEMBRANE-BOUND LYTIC MUREIN TRANSGLYCOSYLASE F"/>
    <property type="match status" value="1"/>
</dbReference>
<dbReference type="EMBL" id="CP043869">
    <property type="protein sequence ID" value="QEQ97711.1"/>
    <property type="molecule type" value="Genomic_DNA"/>
</dbReference>
<dbReference type="Gene3D" id="3.40.190.10">
    <property type="entry name" value="Periplasmic binding protein-like II"/>
    <property type="match status" value="2"/>
</dbReference>
<evidence type="ECO:0000256" key="1">
    <source>
        <dbReference type="ARBA" id="ARBA00010333"/>
    </source>
</evidence>
<feature type="domain" description="Solute-binding protein family 3/N-terminal" evidence="4">
    <location>
        <begin position="27"/>
        <end position="251"/>
    </location>
</feature>
<dbReference type="KEGG" id="ncu:F0U83_13815"/>
<proteinExistence type="inferred from homology"/>
<keyword evidence="2 3" id="KW-0732">Signal</keyword>
<feature type="signal peptide" evidence="3">
    <location>
        <begin position="1"/>
        <end position="22"/>
    </location>
</feature>
<dbReference type="PANTHER" id="PTHR35936:SF6">
    <property type="entry name" value="AMINO ACID ABC TRANSPORTER SUBSTRATE-BINDING PAAT FAMILY PROTEIN"/>
    <property type="match status" value="1"/>
</dbReference>
<dbReference type="InterPro" id="IPR001638">
    <property type="entry name" value="Solute-binding_3/MltF_N"/>
</dbReference>
<dbReference type="Proteomes" id="UP000324760">
    <property type="component" value="Chromosome"/>
</dbReference>
<dbReference type="SMART" id="SM00062">
    <property type="entry name" value="PBPb"/>
    <property type="match status" value="1"/>
</dbReference>
<comment type="similarity">
    <text evidence="1">Belongs to the bacterial solute-binding protein 3 family.</text>
</comment>
<evidence type="ECO:0000259" key="4">
    <source>
        <dbReference type="SMART" id="SM00062"/>
    </source>
</evidence>
<dbReference type="OrthoDB" id="7354650at2"/>
<evidence type="ECO:0000256" key="3">
    <source>
        <dbReference type="SAM" id="SignalP"/>
    </source>
</evidence>